<gene>
    <name evidence="1" type="ORF">NLG97_g6731</name>
</gene>
<name>A0ACC1QR47_9HYPO</name>
<dbReference type="Proteomes" id="UP001148737">
    <property type="component" value="Unassembled WGS sequence"/>
</dbReference>
<sequence>MDPNFLRSALEGTQHGLQFPNFLPLTEQPAIESGNIKDFPFMGVCSKYVRGHACNFFASPYVRERRWDTSESRYALRKNLLCLITEANDYLQEKFGASPHLIQELPQLPPLFWPLQLEPDLEPYIYEPANAANKQSSIEGGLPFLYLCPSCRRIVWHASTGDVLDHWDSEAHKDTIFSVDEFKTTSVPNVDDSLRYFFESQNDSFRRLIQGNPELLQLFRQSTRSCSTTPLPIRLPCDQFTDVASEVWVQDSRVERSHPINWVLKATEMYIDLQVAYGSSPHDGKPVSPTAPRADVREIVDFRDRMAAFLRSKTAMLTTEPARPAWAPKSPLLMGQPYKCFSDLTSPAQHTLNPSHLEPLGIGVARKRSHSERSPSPDRSQGLMFYIQGLGGPTRPPKYLTPAANIPLTRLYSGWLGLIPLYPILIPKALALGLALYTGVTKPIPRSRLVAGGIRPANGTMAEGRHFKRSRRHR</sequence>
<keyword evidence="2" id="KW-1185">Reference proteome</keyword>
<evidence type="ECO:0000313" key="1">
    <source>
        <dbReference type="EMBL" id="KAJ3485867.1"/>
    </source>
</evidence>
<dbReference type="EMBL" id="JANAKD010000935">
    <property type="protein sequence ID" value="KAJ3485867.1"/>
    <property type="molecule type" value="Genomic_DNA"/>
</dbReference>
<reference evidence="1" key="1">
    <citation type="submission" date="2022-07" db="EMBL/GenBank/DDBJ databases">
        <title>Genome Sequence of Lecanicillium saksenae.</title>
        <authorList>
            <person name="Buettner E."/>
        </authorList>
    </citation>
    <scope>NUCLEOTIDE SEQUENCE</scope>
    <source>
        <strain evidence="1">VT-O1</strain>
    </source>
</reference>
<protein>
    <submittedName>
        <fullName evidence="1">Uncharacterized protein</fullName>
    </submittedName>
</protein>
<evidence type="ECO:0000313" key="2">
    <source>
        <dbReference type="Proteomes" id="UP001148737"/>
    </source>
</evidence>
<organism evidence="1 2">
    <name type="scientific">Lecanicillium saksenae</name>
    <dbReference type="NCBI Taxonomy" id="468837"/>
    <lineage>
        <taxon>Eukaryota</taxon>
        <taxon>Fungi</taxon>
        <taxon>Dikarya</taxon>
        <taxon>Ascomycota</taxon>
        <taxon>Pezizomycotina</taxon>
        <taxon>Sordariomycetes</taxon>
        <taxon>Hypocreomycetidae</taxon>
        <taxon>Hypocreales</taxon>
        <taxon>Cordycipitaceae</taxon>
        <taxon>Lecanicillium</taxon>
    </lineage>
</organism>
<comment type="caution">
    <text evidence="1">The sequence shown here is derived from an EMBL/GenBank/DDBJ whole genome shotgun (WGS) entry which is preliminary data.</text>
</comment>
<proteinExistence type="predicted"/>
<accession>A0ACC1QR47</accession>